<evidence type="ECO:0000313" key="1">
    <source>
        <dbReference type="EMBL" id="SMF18208.1"/>
    </source>
</evidence>
<dbReference type="EMBL" id="FXAC01000013">
    <property type="protein sequence ID" value="SMF18208.1"/>
    <property type="molecule type" value="Genomic_DNA"/>
</dbReference>
<evidence type="ECO:0000313" key="2">
    <source>
        <dbReference type="Proteomes" id="UP000192929"/>
    </source>
</evidence>
<dbReference type="Proteomes" id="UP000192929">
    <property type="component" value="Unassembled WGS sequence"/>
</dbReference>
<name>A0A1X7DMN1_9MICC</name>
<organism evidence="1 2">
    <name type="scientific">Kocuria marina subsp. indica</name>
    <dbReference type="NCBI Taxonomy" id="1049583"/>
    <lineage>
        <taxon>Bacteria</taxon>
        <taxon>Bacillati</taxon>
        <taxon>Actinomycetota</taxon>
        <taxon>Actinomycetes</taxon>
        <taxon>Micrococcales</taxon>
        <taxon>Micrococcaceae</taxon>
        <taxon>Kocuria</taxon>
    </lineage>
</organism>
<keyword evidence="2" id="KW-1185">Reference proteome</keyword>
<dbReference type="SUPFAM" id="SSF52402">
    <property type="entry name" value="Adenine nucleotide alpha hydrolases-like"/>
    <property type="match status" value="1"/>
</dbReference>
<dbReference type="AlphaFoldDB" id="A0A1X7DMN1"/>
<dbReference type="RefSeq" id="WP_143467415.1">
    <property type="nucleotide sequence ID" value="NZ_FXAC01000013.1"/>
</dbReference>
<protein>
    <recommendedName>
        <fullName evidence="3">Asparagine synthetase domain-containing protein</fullName>
    </recommendedName>
</protein>
<accession>A0A1X7DMN1</accession>
<evidence type="ECO:0008006" key="3">
    <source>
        <dbReference type="Google" id="ProtNLM"/>
    </source>
</evidence>
<gene>
    <name evidence="1" type="ORF">SAMN06296028_1132</name>
</gene>
<reference evidence="2" key="1">
    <citation type="submission" date="2017-04" db="EMBL/GenBank/DDBJ databases">
        <authorList>
            <person name="Varghese N."/>
            <person name="Submissions S."/>
        </authorList>
    </citation>
    <scope>NUCLEOTIDE SEQUENCE [LARGE SCALE GENOMIC DNA]</scope>
    <source>
        <strain evidence="2">NIO-1021</strain>
    </source>
</reference>
<sequence>MSNFLLVVGHSERFGSLRNILDEISNGSQGDRSDGWLASGWRYSWFSHRAHADAIGGGGLFTGFAVDDKNQIFAFGSEGWRQQNQLGGGADLPGCYVRVGWNEGHLTVHGDVFRMMPLFVSTEPGVLLASDSAYVLMQLRRRLNLPVTLDRTVTEAVLWPNAMAAQLLGSRTLVREISYVTVGGHIRLDLRIPNSRASMSYTDVHTQFSPEGDAYRHELRTAAVRIASTVHTVATSGPEHARLALSGGKDSRICLAAVLLSSQVKHGAVFSCTNTQPQHQRDYEVVQALAKEFGFDLGSRLPPDHRTRQIRRFPQPFTLWLTDQSLCYYPFKVQSYALAAPGPFSIAGLGSELYKGNYELQTLPQVISSLAARMPRVARAVDEIATDALLAAGVQPGEPQSVEWHYLLLRNALHGGRFVPATKLGLRPLQQSNLVGLAKLAGTARFPELEHPSQISDDLLALLNPSLAARPFDKPGKNGLITKQGVAVS</sequence>
<proteinExistence type="predicted"/>